<dbReference type="OrthoDB" id="513083at2759"/>
<dbReference type="RefSeq" id="XP_005649255.1">
    <property type="nucleotide sequence ID" value="XM_005649198.1"/>
</dbReference>
<sequence>MYRCAISAGQGSDPVAPVVCQEVWSFDDEAGIARLVGLQALCPEVHLAKHVLVQVDDKQRQTAMWTLQAMNEWSIMEAEEYLQYLEGVIQQRNKMKWRLDMSWLQSKGIEVPNMIKAE</sequence>
<evidence type="ECO:0000313" key="1">
    <source>
        <dbReference type="EMBL" id="EIE24711.1"/>
    </source>
</evidence>
<gene>
    <name evidence="1" type="ORF">COCSUDRAFT_32797</name>
</gene>
<keyword evidence="2" id="KW-1185">Reference proteome</keyword>
<protein>
    <submittedName>
        <fullName evidence="1">Uncharacterized protein</fullName>
    </submittedName>
</protein>
<name>I0Z242_COCSC</name>
<evidence type="ECO:0000313" key="2">
    <source>
        <dbReference type="Proteomes" id="UP000007264"/>
    </source>
</evidence>
<dbReference type="GeneID" id="17042712"/>
<dbReference type="KEGG" id="csl:COCSUDRAFT_32797"/>
<dbReference type="EMBL" id="AGSI01000005">
    <property type="protein sequence ID" value="EIE24711.1"/>
    <property type="molecule type" value="Genomic_DNA"/>
</dbReference>
<reference evidence="1 2" key="1">
    <citation type="journal article" date="2012" name="Genome Biol.">
        <title>The genome of the polar eukaryotic microalga coccomyxa subellipsoidea reveals traits of cold adaptation.</title>
        <authorList>
            <person name="Blanc G."/>
            <person name="Agarkova I."/>
            <person name="Grimwood J."/>
            <person name="Kuo A."/>
            <person name="Brueggeman A."/>
            <person name="Dunigan D."/>
            <person name="Gurnon J."/>
            <person name="Ladunga I."/>
            <person name="Lindquist E."/>
            <person name="Lucas S."/>
            <person name="Pangilinan J."/>
            <person name="Proschold T."/>
            <person name="Salamov A."/>
            <person name="Schmutz J."/>
            <person name="Weeks D."/>
            <person name="Yamada T."/>
            <person name="Claverie J.M."/>
            <person name="Grigoriev I."/>
            <person name="Van Etten J."/>
            <person name="Lomsadze A."/>
            <person name="Borodovsky M."/>
        </authorList>
    </citation>
    <scope>NUCLEOTIDE SEQUENCE [LARGE SCALE GENOMIC DNA]</scope>
    <source>
        <strain evidence="1 2">C-169</strain>
    </source>
</reference>
<organism evidence="1 2">
    <name type="scientific">Coccomyxa subellipsoidea (strain C-169)</name>
    <name type="common">Green microalga</name>
    <dbReference type="NCBI Taxonomy" id="574566"/>
    <lineage>
        <taxon>Eukaryota</taxon>
        <taxon>Viridiplantae</taxon>
        <taxon>Chlorophyta</taxon>
        <taxon>core chlorophytes</taxon>
        <taxon>Trebouxiophyceae</taxon>
        <taxon>Trebouxiophyceae incertae sedis</taxon>
        <taxon>Coccomyxaceae</taxon>
        <taxon>Coccomyxa</taxon>
        <taxon>Coccomyxa subellipsoidea</taxon>
    </lineage>
</organism>
<proteinExistence type="predicted"/>
<dbReference type="AlphaFoldDB" id="I0Z242"/>
<comment type="caution">
    <text evidence="1">The sequence shown here is derived from an EMBL/GenBank/DDBJ whole genome shotgun (WGS) entry which is preliminary data.</text>
</comment>
<accession>I0Z242</accession>
<dbReference type="Proteomes" id="UP000007264">
    <property type="component" value="Unassembled WGS sequence"/>
</dbReference>